<proteinExistence type="predicted"/>
<gene>
    <name evidence="1" type="ORF">QFZ22_004665</name>
</gene>
<comment type="caution">
    <text evidence="1">The sequence shown here is derived from an EMBL/GenBank/DDBJ whole genome shotgun (WGS) entry which is preliminary data.</text>
</comment>
<name>A0AAW8FI52_9ACTN</name>
<evidence type="ECO:0000313" key="2">
    <source>
        <dbReference type="Proteomes" id="UP001234216"/>
    </source>
</evidence>
<dbReference type="AlphaFoldDB" id="A0AAW8FI52"/>
<organism evidence="1 2">
    <name type="scientific">Streptomyces canus</name>
    <dbReference type="NCBI Taxonomy" id="58343"/>
    <lineage>
        <taxon>Bacteria</taxon>
        <taxon>Bacillati</taxon>
        <taxon>Actinomycetota</taxon>
        <taxon>Actinomycetes</taxon>
        <taxon>Kitasatosporales</taxon>
        <taxon>Streptomycetaceae</taxon>
        <taxon>Streptomyces</taxon>
        <taxon>Streptomyces aurantiacus group</taxon>
    </lineage>
</organism>
<dbReference type="Proteomes" id="UP001234216">
    <property type="component" value="Unassembled WGS sequence"/>
</dbReference>
<reference evidence="1" key="1">
    <citation type="submission" date="2023-07" db="EMBL/GenBank/DDBJ databases">
        <title>Comparative genomics of wheat-associated soil bacteria to identify genetic determinants of phenazine resistance.</title>
        <authorList>
            <person name="Mouncey N."/>
        </authorList>
    </citation>
    <scope>NUCLEOTIDE SEQUENCE</scope>
    <source>
        <strain evidence="1">V4I22</strain>
    </source>
</reference>
<sequence>MEGDGEVTGSRAERRSAGTETMLDVLLRWTWIRRRTPAQDIADFDGGQPLRVVGFTRSIGGAVKVSAGKARQIARLRQGHLRLAAGEPLLWKDARGDRSATLQAPFRLRPAAGKVRLAPKFERYELVTAAGTYDLAVPKKDGELVRHAFGGGAGPG</sequence>
<dbReference type="EMBL" id="JAUSZV010000005">
    <property type="protein sequence ID" value="MDQ0908680.1"/>
    <property type="molecule type" value="Genomic_DNA"/>
</dbReference>
<accession>A0AAW8FI52</accession>
<evidence type="ECO:0000313" key="1">
    <source>
        <dbReference type="EMBL" id="MDQ0908680.1"/>
    </source>
</evidence>
<protein>
    <submittedName>
        <fullName evidence="1">Uncharacterized protein</fullName>
    </submittedName>
</protein>